<dbReference type="InterPro" id="IPR011989">
    <property type="entry name" value="ARM-like"/>
</dbReference>
<dbReference type="AlphaFoldDB" id="A0A6B0S783"/>
<evidence type="ECO:0000313" key="5">
    <source>
        <dbReference type="Proteomes" id="UP000322234"/>
    </source>
</evidence>
<keyword evidence="5" id="KW-1185">Reference proteome</keyword>
<evidence type="ECO:0000256" key="2">
    <source>
        <dbReference type="SAM" id="MobiDB-lite"/>
    </source>
</evidence>
<proteinExistence type="inferred from homology"/>
<feature type="domain" description="Armadillo repeat-containing" evidence="3">
    <location>
        <begin position="72"/>
        <end position="289"/>
    </location>
</feature>
<evidence type="ECO:0000256" key="1">
    <source>
        <dbReference type="ARBA" id="ARBA00011013"/>
    </source>
</evidence>
<accession>A0A6B0S783</accession>
<comment type="caution">
    <text evidence="4">The sequence shown here is derived from an EMBL/GenBank/DDBJ whole genome shotgun (WGS) entry which is preliminary data.</text>
</comment>
<dbReference type="PANTHER" id="PTHR46414">
    <property type="entry name" value="PROTEIN BHLHB9-RELATED"/>
    <property type="match status" value="1"/>
</dbReference>
<dbReference type="Gene3D" id="1.25.10.10">
    <property type="entry name" value="Leucine-rich Repeat Variant"/>
    <property type="match status" value="1"/>
</dbReference>
<dbReference type="Proteomes" id="UP000322234">
    <property type="component" value="Unassembled WGS sequence"/>
</dbReference>
<dbReference type="Pfam" id="PF04826">
    <property type="entry name" value="Arm_2"/>
    <property type="match status" value="1"/>
</dbReference>
<dbReference type="InterPro" id="IPR043374">
    <property type="entry name" value="GASP1-3"/>
</dbReference>
<dbReference type="GO" id="GO:0005634">
    <property type="term" value="C:nucleus"/>
    <property type="evidence" value="ECO:0007669"/>
    <property type="project" value="TreeGrafter"/>
</dbReference>
<organism evidence="4 5">
    <name type="scientific">Bos mutus</name>
    <name type="common">wild yak</name>
    <dbReference type="NCBI Taxonomy" id="72004"/>
    <lineage>
        <taxon>Eukaryota</taxon>
        <taxon>Metazoa</taxon>
        <taxon>Chordata</taxon>
        <taxon>Craniata</taxon>
        <taxon>Vertebrata</taxon>
        <taxon>Euteleostomi</taxon>
        <taxon>Mammalia</taxon>
        <taxon>Eutheria</taxon>
        <taxon>Laurasiatheria</taxon>
        <taxon>Artiodactyla</taxon>
        <taxon>Ruminantia</taxon>
        <taxon>Pecora</taxon>
        <taxon>Bovidae</taxon>
        <taxon>Bovinae</taxon>
        <taxon>Bos</taxon>
    </lineage>
</organism>
<evidence type="ECO:0000313" key="4">
    <source>
        <dbReference type="EMBL" id="MXQ97940.1"/>
    </source>
</evidence>
<dbReference type="EMBL" id="VBQZ03000208">
    <property type="protein sequence ID" value="MXQ97940.1"/>
    <property type="molecule type" value="Genomic_DNA"/>
</dbReference>
<evidence type="ECO:0000259" key="3">
    <source>
        <dbReference type="Pfam" id="PF04826"/>
    </source>
</evidence>
<dbReference type="InterPro" id="IPR016024">
    <property type="entry name" value="ARM-type_fold"/>
</dbReference>
<feature type="region of interest" description="Disordered" evidence="2">
    <location>
        <begin position="1"/>
        <end position="21"/>
    </location>
</feature>
<dbReference type="SUPFAM" id="SSF48371">
    <property type="entry name" value="ARM repeat"/>
    <property type="match status" value="1"/>
</dbReference>
<dbReference type="GO" id="GO:0005829">
    <property type="term" value="C:cytosol"/>
    <property type="evidence" value="ECO:0007669"/>
    <property type="project" value="TreeGrafter"/>
</dbReference>
<name>A0A6B0S783_9CETA</name>
<reference evidence="4" key="1">
    <citation type="submission" date="2019-10" db="EMBL/GenBank/DDBJ databases">
        <title>The sequence and de novo assembly of the wild yak genome.</title>
        <authorList>
            <person name="Liu Y."/>
        </authorList>
    </citation>
    <scope>NUCLEOTIDE SEQUENCE [LARGE SCALE GENOMIC DNA]</scope>
    <source>
        <strain evidence="4">WY2019</strain>
    </source>
</reference>
<dbReference type="InterPro" id="IPR006911">
    <property type="entry name" value="ARM-rpt_dom"/>
</dbReference>
<gene>
    <name evidence="4" type="ORF">E5288_WYG017854</name>
</gene>
<comment type="similarity">
    <text evidence="1">Belongs to the GPRASP family.</text>
</comment>
<protein>
    <recommendedName>
        <fullName evidence="3">Armadillo repeat-containing domain-containing protein</fullName>
    </recommendedName>
</protein>
<dbReference type="PANTHER" id="PTHR46414:SF3">
    <property type="entry name" value="G-PROTEIN COUPLED RECEPTOR-ASSOCIATED SORTING PROTEIN 1"/>
    <property type="match status" value="1"/>
</dbReference>
<sequence length="312" mass="35793">MFGGKPKRMELSLEGEDQESLLQANQPDPEFPFQYDPFCWSVVQIREHLRTKESAEPESCSCSCIQCELKIGPEEFEEELLLMDKIRDPFIHEISKIAMGMRTTFQYTHDFIHNSGVVSLIETLLNYPSSRVWTRFLENMIHMAPPYPNLNIIQTYVCQVCEETLAYSLDSPEQLSGIKMVRHLTRATDYHTLVARYLSGFLLLLATGNTETRFHVLKILLNLSENSVMTKELLNAKAVSEFMGLFSRKETNDNIQVVLAMLENIGNDIKKEALFTDDDFSLEPLTSAFHEVEKFAKELQGKVDHKKDPEAD</sequence>